<organism evidence="8 9">
    <name type="scientific">Tigriopus californicus</name>
    <name type="common">Marine copepod</name>
    <dbReference type="NCBI Taxonomy" id="6832"/>
    <lineage>
        <taxon>Eukaryota</taxon>
        <taxon>Metazoa</taxon>
        <taxon>Ecdysozoa</taxon>
        <taxon>Arthropoda</taxon>
        <taxon>Crustacea</taxon>
        <taxon>Multicrustacea</taxon>
        <taxon>Hexanauplia</taxon>
        <taxon>Copepoda</taxon>
        <taxon>Harpacticoida</taxon>
        <taxon>Harpacticidae</taxon>
        <taxon>Tigriopus</taxon>
    </lineage>
</organism>
<keyword evidence="4" id="KW-0677">Repeat</keyword>
<protein>
    <submittedName>
        <fullName evidence="8">Uncharacterized protein</fullName>
    </submittedName>
</protein>
<keyword evidence="5" id="KW-0027">Amidation</keyword>
<keyword evidence="3" id="KW-0964">Secreted</keyword>
<dbReference type="GO" id="GO:0007218">
    <property type="term" value="P:neuropeptide signaling pathway"/>
    <property type="evidence" value="ECO:0007669"/>
    <property type="project" value="UniProtKB-KW"/>
</dbReference>
<evidence type="ECO:0000256" key="3">
    <source>
        <dbReference type="ARBA" id="ARBA00022525"/>
    </source>
</evidence>
<evidence type="ECO:0000256" key="4">
    <source>
        <dbReference type="ARBA" id="ARBA00022737"/>
    </source>
</evidence>
<dbReference type="OMA" id="PMGFIGQ"/>
<comment type="similarity">
    <text evidence="2">Belongs to the FARP (FMRFamide related peptide) family.</text>
</comment>
<dbReference type="EMBL" id="VCGU01000004">
    <property type="protein sequence ID" value="TRY76304.1"/>
    <property type="molecule type" value="Genomic_DNA"/>
</dbReference>
<evidence type="ECO:0000313" key="8">
    <source>
        <dbReference type="EMBL" id="TRY76304.1"/>
    </source>
</evidence>
<keyword evidence="9" id="KW-1185">Reference proteome</keyword>
<gene>
    <name evidence="8" type="ORF">TCAL_06371</name>
</gene>
<dbReference type="OrthoDB" id="5813613at2759"/>
<evidence type="ECO:0000256" key="6">
    <source>
        <dbReference type="ARBA" id="ARBA00023320"/>
    </source>
</evidence>
<dbReference type="AlphaFoldDB" id="A0A553PF58"/>
<reference evidence="8 9" key="1">
    <citation type="journal article" date="2018" name="Nat. Ecol. Evol.">
        <title>Genomic signatures of mitonuclear coevolution across populations of Tigriopus californicus.</title>
        <authorList>
            <person name="Barreto F.S."/>
            <person name="Watson E.T."/>
            <person name="Lima T.G."/>
            <person name="Willett C.S."/>
            <person name="Edmands S."/>
            <person name="Li W."/>
            <person name="Burton R.S."/>
        </authorList>
    </citation>
    <scope>NUCLEOTIDE SEQUENCE [LARGE SCALE GENOMIC DNA]</scope>
    <source>
        <strain evidence="8 9">San Diego</strain>
    </source>
</reference>
<dbReference type="Proteomes" id="UP000318571">
    <property type="component" value="Chromosome 5"/>
</dbReference>
<keyword evidence="6" id="KW-0527">Neuropeptide</keyword>
<accession>A0A553PF58</accession>
<sequence length="391" mass="43912">MVLRINGRGTPNRGQNQVKSQTIQPTTLEERKPVAWFWGETLSIGTVPQTLVYVTMHGVYFVLLLILQVVSSQSICELCSPDCSALCDLDSLSFLECCQKRVDPGVLAVINEALLKRIPEEALEFSPQSELFDDEANYDPEMSLQSVVPHVDLIRVGRGGNNRLEFQDLTRLGKRNGQDQPEVTAISWRKRLTDSLRLGKRSNSYKKRILDGAMRLGKRAGLGDSMRLGKRYPITDSMRLGKRPALTDSMRFGKRPALTDSMRLGKRQSVGDSMRLGKRSDVVDSIRLGKRESLTDSIRLGKREPLTDSIRLGKREPLTDSIRLGKREPLTDSIRLGKREPLTDSMRLGKRLMTDAMLFGKRAPLTESSIRLGRSVGDSMRLGKRSVDEEI</sequence>
<comment type="subcellular location">
    <subcellularLocation>
        <location evidence="1">Secreted</location>
    </subcellularLocation>
</comment>
<comment type="caution">
    <text evidence="8">The sequence shown here is derived from an EMBL/GenBank/DDBJ whole genome shotgun (WGS) entry which is preliminary data.</text>
</comment>
<evidence type="ECO:0000256" key="5">
    <source>
        <dbReference type="ARBA" id="ARBA00022815"/>
    </source>
</evidence>
<feature type="region of interest" description="Disordered" evidence="7">
    <location>
        <begin position="1"/>
        <end position="23"/>
    </location>
</feature>
<dbReference type="PANTHER" id="PTHR20986">
    <property type="entry name" value="FMRFAMIDE-RELATED PEPTIDES"/>
    <property type="match status" value="1"/>
</dbReference>
<evidence type="ECO:0000256" key="1">
    <source>
        <dbReference type="ARBA" id="ARBA00004613"/>
    </source>
</evidence>
<dbReference type="InterPro" id="IPR051041">
    <property type="entry name" value="FMRFamide-related_np"/>
</dbReference>
<dbReference type="PANTHER" id="PTHR20986:SF22">
    <property type="entry name" value="FMRFAMIDE-RELATED PEPTIDES"/>
    <property type="match status" value="1"/>
</dbReference>
<name>A0A553PF58_TIGCA</name>
<dbReference type="GO" id="GO:0005576">
    <property type="term" value="C:extracellular region"/>
    <property type="evidence" value="ECO:0007669"/>
    <property type="project" value="UniProtKB-SubCell"/>
</dbReference>
<evidence type="ECO:0000256" key="2">
    <source>
        <dbReference type="ARBA" id="ARBA00006356"/>
    </source>
</evidence>
<proteinExistence type="inferred from homology"/>
<evidence type="ECO:0000313" key="9">
    <source>
        <dbReference type="Proteomes" id="UP000318571"/>
    </source>
</evidence>
<feature type="compositionally biased region" description="Polar residues" evidence="7">
    <location>
        <begin position="12"/>
        <end position="23"/>
    </location>
</feature>
<evidence type="ECO:0000256" key="7">
    <source>
        <dbReference type="SAM" id="MobiDB-lite"/>
    </source>
</evidence>
<dbReference type="STRING" id="6832.A0A553PF58"/>